<evidence type="ECO:0000313" key="4">
    <source>
        <dbReference type="EMBL" id="TQL43829.1"/>
    </source>
</evidence>
<comment type="caution">
    <text evidence="4">The sequence shown here is derived from an EMBL/GenBank/DDBJ whole genome shotgun (WGS) entry which is preliminary data.</text>
</comment>
<dbReference type="InterPro" id="IPR046022">
    <property type="entry name" value="DUF5979"/>
</dbReference>
<organism evidence="4 5">
    <name type="scientific">Leucobacter komagatae</name>
    <dbReference type="NCBI Taxonomy" id="55969"/>
    <lineage>
        <taxon>Bacteria</taxon>
        <taxon>Bacillati</taxon>
        <taxon>Actinomycetota</taxon>
        <taxon>Actinomycetes</taxon>
        <taxon>Micrococcales</taxon>
        <taxon>Microbacteriaceae</taxon>
        <taxon>Leucobacter</taxon>
    </lineage>
</organism>
<keyword evidence="2" id="KW-0472">Membrane</keyword>
<evidence type="ECO:0000256" key="1">
    <source>
        <dbReference type="SAM" id="MobiDB-lite"/>
    </source>
</evidence>
<sequence length="2088" mass="216377">MILGKIGVRRAGKQARRTLGKLVAGGLAAVLLGTAAVASSGVVPAMASEGASIMLAKKIKQGDGEYADAVRDLRPGDSVTYWVEFRVNDADADAPVRVTDELPAEFAGWQISGLTAVVGGSATGVTLSLPGITEGQSPEGPVGGTVGETAADRTITVGVERPVQAGASNPAGLGMSTRDTGVLEYTLTVPEGLAADDPMLRRDLKNTATFTARAGDQELGAMDSAVIAIDNPIKIDVAPAKTWAPEAQGYQPGAQSTLRISGTQASNVNASELRLQDPASAELAPEGATELPAGNPFNSVDFNGFTAPTDPTTNLPAGVTSATAEVYRFADGAWNWVAWDASIPNSDIAGVRLAYAGDIPPGTVAGQSFAVTQRATHRASGAELSGGYKVTNDVRATVVAPGQDPVSKDAEAPFTVSPQVIGVDAQKRFHSLPDGAETGQLTGVTAGDSVGVVLRAINRDLPASTVLDSLTIAEPAAGSDDVFFGEDLRFDGFTAADSAAVWPAGATGATLTWTYADGTTQQVTLGAGEQLPAPASGKTVAGFELTFTGAIAPGASSEVRYQLGSSSAETFVAPGKQTANLKNVIEVTGERESLEPQTATSSATVGYVAPRIDTKITKRVGPGVVAVGQDVVVQLDTEVKTEGGRTKPTEIVVEDSLTGDGTFWDAFDAKQVLPPITRPANSGDPITQADLTIRYQDADGAWKTLAKNPDEATPIDIPAGATGIRFVYTNAEGFSQTTLVKPNVSFTARQTLRSDEKTPTATDFEHAVKYENVATVTAEGKLDDRVVTGTDSSKVNVSVRPRPGTGPGVDGALWANKAWGHGSLTSQSGAKTFTTQSWALTEGSYPTVLLQDPAAPTASGAGTVFEAFDLTRIRPIHFAGNDGGAAHDPMLRWDTVTAVELWNGSEWVPVTAPDGGWMNAKGFVGYTLTADERATTLGVRLALGENREAREAAHAAEDPDLTAPAPGTGVSISGEIREYVLDWQLRDRARTADGSVKWVKEAGTAFNCEGGGDGCVDNVFSVTAVPETGQPVSERANDTIQILDGATNVTLTKRVQLLPEGDASKNVKMVAPNPGEVAQADYPRARFTLTARNSSTAPAESHGGMRLGKIRVTDTANPVSADDLDIDASPFAGRDFDAEVASQAGNHFNEFTLTGVSFGKLPAAINTAESTVELWSYDGTPAGKTSVWTLQQVLDADAAFLAELPNAIGIAATYSGTDPAKNGNRIEVGDDLVMRLDVQLRETERLSGKAVRGGELGSVVDVPNEAVVRGWDAVVAPEAQPTKRDDANVALVQAAVAVGLKKSVSVVHPDQTNDTVYESDPGATVRVELTADPRGSTAPINTLNIQDATPAFWERFQLVSFDTPALPTGADRVRLQVRVGDKWLNYADFSGDVSEVRGAAVVFDRADGTVFPAGSQSWNASWGSTKLSFSVKLRPGAEVNWKSDTVKNRATVTATNNTYGEADANDIDDVKFSPGENGLRVEKRAPNDTSTHQVEALASAPWKLVFTNIGSSLLPITQVTDALPESLTWDGTQPTVTSTPGANGASGLSAAPTVTLSDDGRNLVFDWGKNARMQPGEKVEISLGLIMEPLAVGDRAVNRVTVETGVPLAVCEQPTQHGQAPTASDAPNTCSNTNYVQPRVGTVVGARKTVSGESVPTLGEQLVTGALDTSTGEACAPGNYLPVGSDYTRSPCASYTAVGATDSWKLENINSGTSPLSRMTIVDMLPAPGDAMLAGGGTRGSTFAPALADLQGVRVTGLPKGASYTAEVTTNAAACVGSTPGKSLWGADPECADATANPANVWSPLESFSGDAADVTGLRFRVDMTATPLQPGEKVLVEFETVNRVVGGSAGALRPTLEQFTDPQFAWNQHGVVGWGTNGVRVNLPAAPQRAGVTVKTGSLEVSKVVTGLGADRAPESFTIDLSCTVPSGAAGGPERVALDLGEQAKLTVPRDGSVTVSGIPVGANCSVSEAGTLGSFGENVRAIDLGEGVFPTADGLSAEVLVRERAEAAPAQVRFVNGYKPVKPEPPVKPKPPVDPKTPVNPTPLPETGGAGLGLFGIAAALALVIGAGVAVAGTVRGRRQAAGGSR</sequence>
<dbReference type="OrthoDB" id="3751233at2"/>
<proteinExistence type="predicted"/>
<feature type="transmembrane region" description="Helical" evidence="2">
    <location>
        <begin position="2052"/>
        <end position="2074"/>
    </location>
</feature>
<evidence type="ECO:0000313" key="5">
    <source>
        <dbReference type="Proteomes" id="UP000319094"/>
    </source>
</evidence>
<keyword evidence="5" id="KW-1185">Reference proteome</keyword>
<feature type="compositionally biased region" description="Basic and acidic residues" evidence="1">
    <location>
        <begin position="2023"/>
        <end position="2035"/>
    </location>
</feature>
<dbReference type="Gene3D" id="2.60.40.1140">
    <property type="entry name" value="Collagen-binding surface protein Cna, B-type domain"/>
    <property type="match status" value="1"/>
</dbReference>
<dbReference type="Proteomes" id="UP000319094">
    <property type="component" value="Unassembled WGS sequence"/>
</dbReference>
<feature type="region of interest" description="Disordered" evidence="1">
    <location>
        <begin position="950"/>
        <end position="969"/>
    </location>
</feature>
<evidence type="ECO:0000256" key="2">
    <source>
        <dbReference type="SAM" id="Phobius"/>
    </source>
</evidence>
<protein>
    <recommendedName>
        <fullName evidence="3">DUF5979 domain-containing protein</fullName>
    </recommendedName>
</protein>
<evidence type="ECO:0000259" key="3">
    <source>
        <dbReference type="Pfam" id="PF19407"/>
    </source>
</evidence>
<dbReference type="Pfam" id="PF19407">
    <property type="entry name" value="DUF5979"/>
    <property type="match status" value="1"/>
</dbReference>
<dbReference type="EMBL" id="VFON01000001">
    <property type="protein sequence ID" value="TQL43829.1"/>
    <property type="molecule type" value="Genomic_DNA"/>
</dbReference>
<feature type="domain" description="DUF5979" evidence="3">
    <location>
        <begin position="1900"/>
        <end position="2020"/>
    </location>
</feature>
<reference evidence="4 5" key="1">
    <citation type="submission" date="2019-06" db="EMBL/GenBank/DDBJ databases">
        <title>Sequencing the genomes of 1000 actinobacteria strains.</title>
        <authorList>
            <person name="Klenk H.-P."/>
        </authorList>
    </citation>
    <scope>NUCLEOTIDE SEQUENCE [LARGE SCALE GENOMIC DNA]</scope>
    <source>
        <strain evidence="4 5">DSM 8803</strain>
    </source>
</reference>
<gene>
    <name evidence="4" type="ORF">FB468_1866</name>
</gene>
<accession>A0A542Y6V0</accession>
<feature type="region of interest" description="Disordered" evidence="1">
    <location>
        <begin position="2020"/>
        <end position="2047"/>
    </location>
</feature>
<feature type="compositionally biased region" description="Pro residues" evidence="1">
    <location>
        <begin position="2036"/>
        <end position="2046"/>
    </location>
</feature>
<dbReference type="RefSeq" id="WP_141887093.1">
    <property type="nucleotide sequence ID" value="NZ_BAAAUY010000001.1"/>
</dbReference>
<keyword evidence="2" id="KW-0812">Transmembrane</keyword>
<name>A0A542Y6V0_9MICO</name>
<keyword evidence="2" id="KW-1133">Transmembrane helix</keyword>